<evidence type="ECO:0000256" key="5">
    <source>
        <dbReference type="HAMAP-Rule" id="MF_01604"/>
    </source>
</evidence>
<comment type="function">
    <text evidence="5">Catalyzes the phosphorylation of thiamine to thiamine phosphate.</text>
</comment>
<dbReference type="EC" id="2.7.1.89" evidence="5"/>
<dbReference type="AlphaFoldDB" id="A0A097R1W2"/>
<evidence type="ECO:0000313" key="7">
    <source>
        <dbReference type="EMBL" id="AIU72715.1"/>
    </source>
</evidence>
<dbReference type="GO" id="GO:0004305">
    <property type="term" value="F:ethanolamine kinase activity"/>
    <property type="evidence" value="ECO:0007669"/>
    <property type="project" value="TreeGrafter"/>
</dbReference>
<keyword evidence="8" id="KW-1185">Reference proteome</keyword>
<gene>
    <name evidence="5" type="primary">thiK</name>
    <name evidence="7" type="ORF">AT03_10190</name>
</gene>
<evidence type="ECO:0000256" key="3">
    <source>
        <dbReference type="ARBA" id="ARBA00022777"/>
    </source>
</evidence>
<keyword evidence="2 5" id="KW-0547">Nucleotide-binding</keyword>
<dbReference type="RefSeq" id="WP_025801193.1">
    <property type="nucleotide sequence ID" value="NZ_CP009706.1"/>
</dbReference>
<dbReference type="InterPro" id="IPR002575">
    <property type="entry name" value="Aminoglycoside_PTrfase"/>
</dbReference>
<dbReference type="InterPro" id="IPR011009">
    <property type="entry name" value="Kinase-like_dom_sf"/>
</dbReference>
<keyword evidence="4 5" id="KW-0067">ATP-binding</keyword>
<reference evidence="7 8" key="1">
    <citation type="journal article" date="2014" name="Gut Pathog.">
        <title>Gene clusters of Hafnia alvei strain FB1 important in survival and pathogenesis: a draft genome perspective.</title>
        <authorList>
            <person name="Tan J.Y."/>
            <person name="Yin W.F."/>
            <person name="Chan K.G."/>
        </authorList>
    </citation>
    <scope>NUCLEOTIDE SEQUENCE [LARGE SCALE GENOMIC DNA]</scope>
    <source>
        <strain evidence="7 8">FB1</strain>
    </source>
</reference>
<dbReference type="HOGENOM" id="CLU_055115_2_0_6"/>
<evidence type="ECO:0000256" key="4">
    <source>
        <dbReference type="ARBA" id="ARBA00022840"/>
    </source>
</evidence>
<dbReference type="PATRIC" id="fig|1453496.5.peg.2049"/>
<dbReference type="GO" id="GO:0006646">
    <property type="term" value="P:phosphatidylethanolamine biosynthetic process"/>
    <property type="evidence" value="ECO:0007669"/>
    <property type="project" value="TreeGrafter"/>
</dbReference>
<dbReference type="GO" id="GO:0005737">
    <property type="term" value="C:cytoplasm"/>
    <property type="evidence" value="ECO:0007669"/>
    <property type="project" value="TreeGrafter"/>
</dbReference>
<dbReference type="EMBL" id="CP009706">
    <property type="protein sequence ID" value="AIU72715.1"/>
    <property type="molecule type" value="Genomic_DNA"/>
</dbReference>
<accession>A0A097R1W2</accession>
<dbReference type="PANTHER" id="PTHR22603:SF66">
    <property type="entry name" value="ETHANOLAMINE KINASE"/>
    <property type="match status" value="1"/>
</dbReference>
<protein>
    <recommendedName>
        <fullName evidence="5">Thiamine kinase</fullName>
        <ecNumber evidence="5">2.7.1.89</ecNumber>
    </recommendedName>
</protein>
<dbReference type="KEGG" id="hav:AT03_10190"/>
<name>A0A097R1W2_HAFAL</name>
<organism evidence="7 8">
    <name type="scientific">Hafnia alvei FB1</name>
    <dbReference type="NCBI Taxonomy" id="1453496"/>
    <lineage>
        <taxon>Bacteria</taxon>
        <taxon>Pseudomonadati</taxon>
        <taxon>Pseudomonadota</taxon>
        <taxon>Gammaproteobacteria</taxon>
        <taxon>Enterobacterales</taxon>
        <taxon>Hafniaceae</taxon>
        <taxon>Hafnia</taxon>
    </lineage>
</organism>
<comment type="pathway">
    <text evidence="5">Cofactor biosynthesis; thiamine diphosphate biosynthesis; thiamine phosphate from thiamine: step 1/1.</text>
</comment>
<comment type="catalytic activity">
    <reaction evidence="5">
        <text>thiamine + ATP = thiamine phosphate + ADP + H(+)</text>
        <dbReference type="Rhea" id="RHEA:12012"/>
        <dbReference type="ChEBI" id="CHEBI:15378"/>
        <dbReference type="ChEBI" id="CHEBI:18385"/>
        <dbReference type="ChEBI" id="CHEBI:30616"/>
        <dbReference type="ChEBI" id="CHEBI:37575"/>
        <dbReference type="ChEBI" id="CHEBI:456216"/>
        <dbReference type="EC" id="2.7.1.89"/>
    </reaction>
</comment>
<dbReference type="InterPro" id="IPR014093">
    <property type="entry name" value="Thiamine_kinase"/>
</dbReference>
<sequence>MSNAFHPSLISVRAVLARCFSSVAPHQWQLSPVEGLTGINWKAQLSDGVTYLIRPQTIEKTQLGIERKREAHALQLAAAYDLAPQSLGLHGGWLVTEWLSGDVLNETTYQPHLRDLAEKIVTLHNIKPCGQARDFHRHCQSYRQLSSHQRMTPQGLKIHQYWQSRQVPQPLKVALLHMDIHPGNIVLTCHGLRLIDWEYAAVGDIALDLAAMYRSFGWEYAQRRDFTERYVQAGGYCDAKKLQQHVEQWLPRVDYMAWLWYEVRWQQSKQNSFREAANLLLSQLKMGK</sequence>
<evidence type="ECO:0000256" key="2">
    <source>
        <dbReference type="ARBA" id="ARBA00022741"/>
    </source>
</evidence>
<feature type="domain" description="Aminoglycoside phosphotransferase" evidence="6">
    <location>
        <begin position="68"/>
        <end position="235"/>
    </location>
</feature>
<dbReference type="GO" id="GO:0005524">
    <property type="term" value="F:ATP binding"/>
    <property type="evidence" value="ECO:0007669"/>
    <property type="project" value="UniProtKB-KW"/>
</dbReference>
<dbReference type="GO" id="GO:0019165">
    <property type="term" value="F:thiamine kinase activity"/>
    <property type="evidence" value="ECO:0007669"/>
    <property type="project" value="UniProtKB-UniRule"/>
</dbReference>
<evidence type="ECO:0000256" key="1">
    <source>
        <dbReference type="ARBA" id="ARBA00022679"/>
    </source>
</evidence>
<dbReference type="eggNOG" id="COG0510">
    <property type="taxonomic scope" value="Bacteria"/>
</dbReference>
<keyword evidence="1 5" id="KW-0808">Transferase</keyword>
<comment type="similarity">
    <text evidence="5">Belongs to the thiamine kinase family.</text>
</comment>
<proteinExistence type="inferred from homology"/>
<dbReference type="GO" id="GO:0009229">
    <property type="term" value="P:thiamine diphosphate biosynthetic process"/>
    <property type="evidence" value="ECO:0007669"/>
    <property type="project" value="UniProtKB-UniRule"/>
</dbReference>
<dbReference type="Gene3D" id="3.90.1200.10">
    <property type="match status" value="1"/>
</dbReference>
<evidence type="ECO:0000259" key="6">
    <source>
        <dbReference type="Pfam" id="PF01636"/>
    </source>
</evidence>
<dbReference type="Proteomes" id="UP000029986">
    <property type="component" value="Chromosome"/>
</dbReference>
<dbReference type="Pfam" id="PF01636">
    <property type="entry name" value="APH"/>
    <property type="match status" value="1"/>
</dbReference>
<dbReference type="SUPFAM" id="SSF56112">
    <property type="entry name" value="Protein kinase-like (PK-like)"/>
    <property type="match status" value="1"/>
</dbReference>
<dbReference type="Gene3D" id="3.30.200.20">
    <property type="entry name" value="Phosphorylase Kinase, domain 1"/>
    <property type="match status" value="1"/>
</dbReference>
<dbReference type="PANTHER" id="PTHR22603">
    <property type="entry name" value="CHOLINE/ETHANOALAMINE KINASE"/>
    <property type="match status" value="1"/>
</dbReference>
<dbReference type="OrthoDB" id="179763at2"/>
<keyword evidence="3 5" id="KW-0418">Kinase</keyword>
<dbReference type="GO" id="GO:0006772">
    <property type="term" value="P:thiamine metabolic process"/>
    <property type="evidence" value="ECO:0007669"/>
    <property type="project" value="InterPro"/>
</dbReference>
<dbReference type="HAMAP" id="MF_01604">
    <property type="entry name" value="Thiamine_kinase"/>
    <property type="match status" value="1"/>
</dbReference>
<dbReference type="UniPathway" id="UPA00060">
    <property type="reaction ID" value="UER00596"/>
</dbReference>
<evidence type="ECO:0000313" key="8">
    <source>
        <dbReference type="Proteomes" id="UP000029986"/>
    </source>
</evidence>